<dbReference type="STRING" id="1450539.A0A318ZHI1"/>
<accession>A0A318ZHI1</accession>
<dbReference type="OrthoDB" id="5431239at2759"/>
<dbReference type="GeneID" id="37078528"/>
<reference evidence="1 2" key="1">
    <citation type="submission" date="2016-12" db="EMBL/GenBank/DDBJ databases">
        <title>The genomes of Aspergillus section Nigri reveals drivers in fungal speciation.</title>
        <authorList>
            <consortium name="DOE Joint Genome Institute"/>
            <person name="Vesth T.C."/>
            <person name="Nybo J."/>
            <person name="Theobald S."/>
            <person name="Brandl J."/>
            <person name="Frisvad J.C."/>
            <person name="Nielsen K.F."/>
            <person name="Lyhne E.K."/>
            <person name="Kogle M.E."/>
            <person name="Kuo A."/>
            <person name="Riley R."/>
            <person name="Clum A."/>
            <person name="Nolan M."/>
            <person name="Lipzen A."/>
            <person name="Salamov A."/>
            <person name="Henrissat B."/>
            <person name="Wiebenga A."/>
            <person name="De Vries R.P."/>
            <person name="Grigoriev I.V."/>
            <person name="Mortensen U.H."/>
            <person name="Andersen M.R."/>
            <person name="Baker S.E."/>
        </authorList>
    </citation>
    <scope>NUCLEOTIDE SEQUENCE [LARGE SCALE GENOMIC DNA]</scope>
    <source>
        <strain evidence="1 2">JOP 1030-1</strain>
    </source>
</reference>
<proteinExistence type="predicted"/>
<sequence length="654" mass="73703">MPGVKWDEVEFPDPAPQYELLDLETLPDPPIDFKIDGQVRGRIIKAGLARKHELISLVRFHGWGFEHGLDERHTNTSELRFVLYKIFYNQAPEHRPQKFLEVFDLTRDAGPRLLSASIARPILPVSRYYPALPTCCESTVLNFQRPPGASPFLSDLCLYLMSLPSRNGALLNISFHIEDHNQINVFHPSTAGLLQQAAHHPAQLAGSFETTVTTASPDGHLNSIPLTTSSSTLQPQLLDSDIAMEESLSRDRGPRWSGNSEMIDALIVVAKLLKLTAVKNEDMTSAELAFIEAVNTDWDTCSASSGLQVRDRVKAELQALDIDVNGTPKDVQEAWLALTKSFPQFQYLSARHYYWCGCNPDVCPDSSFVDAGLPFEERMPRPPFVNTDTNGITMQDLLSRWFERRVTEACVSKCGKPVTTTYAYHTLPLCLVVGPDPGSFIREHTRDLSINYIDFTGVERRAIYRWIGGIYFANNRLRVYWADAEPDESGNGRLHVYESQMTPLIMLEPVALPFDRIPAYWWTHKAVPLLFYECVWKPQPEALEQDPFDFDVAIAAMNAYPNHVPTQFQTMETTPYAFDAENAALNDPKRVLTQTDAWFQAQKHDASNVAATLSTAEGSLEELLNEASTIVDWSWFSAQPELQQASTDETTWEQ</sequence>
<dbReference type="RefSeq" id="XP_025432931.1">
    <property type="nucleotide sequence ID" value="XM_025577299.1"/>
</dbReference>
<evidence type="ECO:0000313" key="2">
    <source>
        <dbReference type="Proteomes" id="UP000248349"/>
    </source>
</evidence>
<name>A0A318ZHI1_9EURO</name>
<dbReference type="Proteomes" id="UP000248349">
    <property type="component" value="Unassembled WGS sequence"/>
</dbReference>
<gene>
    <name evidence="1" type="ORF">BP01DRAFT_381376</name>
</gene>
<dbReference type="AlphaFoldDB" id="A0A318ZHI1"/>
<dbReference type="EMBL" id="KZ821226">
    <property type="protein sequence ID" value="PYH46949.1"/>
    <property type="molecule type" value="Genomic_DNA"/>
</dbReference>
<evidence type="ECO:0000313" key="1">
    <source>
        <dbReference type="EMBL" id="PYH46949.1"/>
    </source>
</evidence>
<organism evidence="1 2">
    <name type="scientific">Aspergillus saccharolyticus JOP 1030-1</name>
    <dbReference type="NCBI Taxonomy" id="1450539"/>
    <lineage>
        <taxon>Eukaryota</taxon>
        <taxon>Fungi</taxon>
        <taxon>Dikarya</taxon>
        <taxon>Ascomycota</taxon>
        <taxon>Pezizomycotina</taxon>
        <taxon>Eurotiomycetes</taxon>
        <taxon>Eurotiomycetidae</taxon>
        <taxon>Eurotiales</taxon>
        <taxon>Aspergillaceae</taxon>
        <taxon>Aspergillus</taxon>
        <taxon>Aspergillus subgen. Circumdati</taxon>
    </lineage>
</organism>
<protein>
    <submittedName>
        <fullName evidence="1">Uncharacterized protein</fullName>
    </submittedName>
</protein>
<keyword evidence="2" id="KW-1185">Reference proteome</keyword>